<dbReference type="Proteomes" id="UP000448575">
    <property type="component" value="Unassembled WGS sequence"/>
</dbReference>
<keyword evidence="5" id="KW-0443">Lipid metabolism</keyword>
<dbReference type="GO" id="GO:0012505">
    <property type="term" value="C:endomembrane system"/>
    <property type="evidence" value="ECO:0007669"/>
    <property type="project" value="UniProtKB-SubCell"/>
</dbReference>
<dbReference type="InterPro" id="IPR006694">
    <property type="entry name" value="Fatty_acid_hydroxylase"/>
</dbReference>
<evidence type="ECO:0000313" key="11">
    <source>
        <dbReference type="Proteomes" id="UP000448575"/>
    </source>
</evidence>
<dbReference type="GO" id="GO:0008610">
    <property type="term" value="P:lipid biosynthetic process"/>
    <property type="evidence" value="ECO:0007669"/>
    <property type="project" value="InterPro"/>
</dbReference>
<name>A0A6N9HK46_9BURK</name>
<keyword evidence="4" id="KW-0560">Oxidoreductase</keyword>
<evidence type="ECO:0000256" key="8">
    <source>
        <dbReference type="SAM" id="Phobius"/>
    </source>
</evidence>
<dbReference type="Pfam" id="PF04116">
    <property type="entry name" value="FA_hydroxylase"/>
    <property type="match status" value="1"/>
</dbReference>
<evidence type="ECO:0000256" key="6">
    <source>
        <dbReference type="ARBA" id="ARBA00023136"/>
    </source>
</evidence>
<dbReference type="PANTHER" id="PTHR21624:SF1">
    <property type="entry name" value="ALKYLGLYCEROL MONOOXYGENASE"/>
    <property type="match status" value="1"/>
</dbReference>
<evidence type="ECO:0000256" key="3">
    <source>
        <dbReference type="ARBA" id="ARBA00022989"/>
    </source>
</evidence>
<keyword evidence="6 8" id="KW-0472">Membrane</keyword>
<feature type="transmembrane region" description="Helical" evidence="8">
    <location>
        <begin position="6"/>
        <end position="27"/>
    </location>
</feature>
<keyword evidence="11" id="KW-1185">Reference proteome</keyword>
<comment type="caution">
    <text evidence="10">The sequence shown here is derived from an EMBL/GenBank/DDBJ whole genome shotgun (WGS) entry which is preliminary data.</text>
</comment>
<protein>
    <submittedName>
        <fullName evidence="10">Sterol desaturase family protein</fullName>
    </submittedName>
</protein>
<gene>
    <name evidence="10" type="ORF">GTP41_17440</name>
</gene>
<evidence type="ECO:0000256" key="7">
    <source>
        <dbReference type="SAM" id="MobiDB-lite"/>
    </source>
</evidence>
<dbReference type="EMBL" id="WWCJ01000012">
    <property type="protein sequence ID" value="MYN03880.1"/>
    <property type="molecule type" value="Genomic_DNA"/>
</dbReference>
<feature type="transmembrane region" description="Helical" evidence="8">
    <location>
        <begin position="48"/>
        <end position="73"/>
    </location>
</feature>
<dbReference type="PANTHER" id="PTHR21624">
    <property type="entry name" value="STEROL DESATURASE-RELATED PROTEIN"/>
    <property type="match status" value="1"/>
</dbReference>
<accession>A0A6N9HK46</accession>
<feature type="region of interest" description="Disordered" evidence="7">
    <location>
        <begin position="260"/>
        <end position="279"/>
    </location>
</feature>
<feature type="transmembrane region" description="Helical" evidence="8">
    <location>
        <begin position="148"/>
        <end position="172"/>
    </location>
</feature>
<proteinExistence type="predicted"/>
<reference evidence="10 11" key="1">
    <citation type="submission" date="2019-12" db="EMBL/GenBank/DDBJ databases">
        <title>Novel species isolated from a subtropical stream in China.</title>
        <authorList>
            <person name="Lu H."/>
        </authorList>
    </citation>
    <scope>NUCLEOTIDE SEQUENCE [LARGE SCALE GENOMIC DNA]</scope>
    <source>
        <strain evidence="10 11">DS3</strain>
    </source>
</reference>
<sequence>MKVVDIATSIAINTLPMLALVLLAMLAERRKPVERPALAAARLNLPYLLVYGSSGPLTSMALGSLTVAAVNMAGGGWISLRADGWRLLPSFLAYLLVLDLLEYLFHRAQHRFAWLWAMHSLHHSDPAMNASTVVRHFWLEPALKALTIYLLAGLLFATPGVILGMYAVLGFYHIVPHMNLRLGFGRGWWLLNSPQFHRIHHSALPQHYNCNFASLFPAFDLLFRTHHVPQPGEFPPTGLDQAPTTLWQAFSWPFRYRQPADEASAPAPSSNPAVRNTSK</sequence>
<evidence type="ECO:0000259" key="9">
    <source>
        <dbReference type="Pfam" id="PF04116"/>
    </source>
</evidence>
<dbReference type="RefSeq" id="WP_161026848.1">
    <property type="nucleotide sequence ID" value="NZ_WWCJ01000012.1"/>
</dbReference>
<evidence type="ECO:0000256" key="1">
    <source>
        <dbReference type="ARBA" id="ARBA00004127"/>
    </source>
</evidence>
<dbReference type="GO" id="GO:0016020">
    <property type="term" value="C:membrane"/>
    <property type="evidence" value="ECO:0007669"/>
    <property type="project" value="GOC"/>
</dbReference>
<evidence type="ECO:0000256" key="2">
    <source>
        <dbReference type="ARBA" id="ARBA00022692"/>
    </source>
</evidence>
<dbReference type="AlphaFoldDB" id="A0A6N9HK46"/>
<keyword evidence="2 8" id="KW-0812">Transmembrane</keyword>
<evidence type="ECO:0000256" key="4">
    <source>
        <dbReference type="ARBA" id="ARBA00023002"/>
    </source>
</evidence>
<feature type="domain" description="Fatty acid hydroxylase" evidence="9">
    <location>
        <begin position="91"/>
        <end position="225"/>
    </location>
</feature>
<feature type="transmembrane region" description="Helical" evidence="8">
    <location>
        <begin position="85"/>
        <end position="105"/>
    </location>
</feature>
<dbReference type="GO" id="GO:0005506">
    <property type="term" value="F:iron ion binding"/>
    <property type="evidence" value="ECO:0007669"/>
    <property type="project" value="InterPro"/>
</dbReference>
<dbReference type="InterPro" id="IPR051689">
    <property type="entry name" value="Sterol_desaturase/TMEM195"/>
</dbReference>
<feature type="compositionally biased region" description="Low complexity" evidence="7">
    <location>
        <begin position="261"/>
        <end position="273"/>
    </location>
</feature>
<evidence type="ECO:0000256" key="5">
    <source>
        <dbReference type="ARBA" id="ARBA00023098"/>
    </source>
</evidence>
<dbReference type="GO" id="GO:0006643">
    <property type="term" value="P:membrane lipid metabolic process"/>
    <property type="evidence" value="ECO:0007669"/>
    <property type="project" value="TreeGrafter"/>
</dbReference>
<keyword evidence="3 8" id="KW-1133">Transmembrane helix</keyword>
<dbReference type="GO" id="GO:0050479">
    <property type="term" value="F:glyceryl-ether monooxygenase activity"/>
    <property type="evidence" value="ECO:0007669"/>
    <property type="project" value="TreeGrafter"/>
</dbReference>
<comment type="subcellular location">
    <subcellularLocation>
        <location evidence="1">Endomembrane system</location>
        <topology evidence="1">Multi-pass membrane protein</topology>
    </subcellularLocation>
</comment>
<evidence type="ECO:0000313" key="10">
    <source>
        <dbReference type="EMBL" id="MYN03880.1"/>
    </source>
</evidence>
<organism evidence="10 11">
    <name type="scientific">Pseudoduganella guangdongensis</name>
    <dbReference type="NCBI Taxonomy" id="2692179"/>
    <lineage>
        <taxon>Bacteria</taxon>
        <taxon>Pseudomonadati</taxon>
        <taxon>Pseudomonadota</taxon>
        <taxon>Betaproteobacteria</taxon>
        <taxon>Burkholderiales</taxon>
        <taxon>Oxalobacteraceae</taxon>
        <taxon>Telluria group</taxon>
        <taxon>Pseudoduganella</taxon>
    </lineage>
</organism>